<dbReference type="Proteomes" id="UP000672039">
    <property type="component" value="Chromosome"/>
</dbReference>
<evidence type="ECO:0000313" key="3">
    <source>
        <dbReference type="Proteomes" id="UP000672039"/>
    </source>
</evidence>
<protein>
    <submittedName>
        <fullName evidence="2">DUF1127 domain-containing protein</fullName>
    </submittedName>
</protein>
<dbReference type="RefSeq" id="WP_210223820.1">
    <property type="nucleotide sequence ID" value="NZ_CP072801.1"/>
</dbReference>
<keyword evidence="3" id="KW-1185">Reference proteome</keyword>
<dbReference type="EMBL" id="CP072801">
    <property type="protein sequence ID" value="QTR47559.1"/>
    <property type="molecule type" value="Genomic_DNA"/>
</dbReference>
<proteinExistence type="predicted"/>
<evidence type="ECO:0000259" key="1">
    <source>
        <dbReference type="Pfam" id="PF06568"/>
    </source>
</evidence>
<dbReference type="Pfam" id="PF06568">
    <property type="entry name" value="YjiS-like"/>
    <property type="match status" value="1"/>
</dbReference>
<evidence type="ECO:0000313" key="2">
    <source>
        <dbReference type="EMBL" id="QTR47559.1"/>
    </source>
</evidence>
<accession>A0ABX7WUT3</accession>
<reference evidence="2 3" key="1">
    <citation type="submission" date="2021-04" db="EMBL/GenBank/DDBJ databases">
        <title>Genomics, taxonomy and metabolism of representatives of sulfur bacteria of the genus Thiothrix: Thiothrix fructosivorans QT, Thiothrix unzii A1T and three new species, Thiothrix subterranea sp. nov., Thiothrix litoralis sp. nov. and 'Candidatus Thiothrix anitrata' sp. nov.</title>
        <authorList>
            <person name="Ravin N.V."/>
            <person name="Smolyakov D."/>
            <person name="Rudenko T.S."/>
            <person name="Mardanov A.V."/>
            <person name="Beletsky A.V."/>
            <person name="Markov N.D."/>
            <person name="Fomenkov A.I."/>
            <person name="Roberts R.J."/>
            <person name="Karnachuk O.V."/>
            <person name="Novikov A."/>
            <person name="Grabovich M.Y."/>
        </authorList>
    </citation>
    <scope>NUCLEOTIDE SEQUENCE [LARGE SCALE GENOMIC DNA]</scope>
    <source>
        <strain evidence="2 3">AS</strain>
    </source>
</reference>
<name>A0ABX7WUT3_9GAMM</name>
<gene>
    <name evidence="2" type="ORF">J9253_06395</name>
</gene>
<dbReference type="InterPro" id="IPR009506">
    <property type="entry name" value="YjiS-like"/>
</dbReference>
<feature type="domain" description="YjiS-like" evidence="1">
    <location>
        <begin position="24"/>
        <end position="43"/>
    </location>
</feature>
<organism evidence="2 3">
    <name type="scientific">Thiothrix litoralis</name>
    <dbReference type="NCBI Taxonomy" id="2891210"/>
    <lineage>
        <taxon>Bacteria</taxon>
        <taxon>Pseudomonadati</taxon>
        <taxon>Pseudomonadota</taxon>
        <taxon>Gammaproteobacteria</taxon>
        <taxon>Thiotrichales</taxon>
        <taxon>Thiotrichaceae</taxon>
        <taxon>Thiothrix</taxon>
    </lineage>
</organism>
<sequence>MFSIPTIIVNLWAFCKTEVSIYKTINTLRAFSDRELEDLGLSRFTLQDAVRNGRKNQELFR</sequence>